<dbReference type="AlphaFoldDB" id="A0A139SSZ5"/>
<keyword evidence="3" id="KW-1185">Reference proteome</keyword>
<evidence type="ECO:0000259" key="1">
    <source>
        <dbReference type="Pfam" id="PF26300"/>
    </source>
</evidence>
<gene>
    <name evidence="2" type="ORF">AXK11_01985</name>
</gene>
<comment type="caution">
    <text evidence="2">The sequence shown here is derived from an EMBL/GenBank/DDBJ whole genome shotgun (WGS) entry which is preliminary data.</text>
</comment>
<dbReference type="Pfam" id="PF26300">
    <property type="entry name" value="PEPCK_PPi_lobe_2"/>
    <property type="match status" value="1"/>
</dbReference>
<feature type="domain" description="PPi-type phosphoenolpyruvate carboxykinase lobe 2" evidence="1">
    <location>
        <begin position="526"/>
        <end position="635"/>
    </location>
</feature>
<dbReference type="RefSeq" id="WP_068628733.1">
    <property type="nucleotide sequence ID" value="NZ_LSZQ01000013.1"/>
</dbReference>
<accession>A0A139SSZ5</accession>
<sequence length="1171" mass="130125">MNGIPTTEELSRIGLRAAPTEPQDEPLLPLYINLRLRYLGLPTFPLKEGPAALDALTSGLVALSREKDRLLSHVLCPADRRIQNYLDSLLGEAAPQLPATTFVLDRHGLARTLSLPPDRDHFESPIVSSYRVRQGVLHNPRSDRRTTEGLFHIAESGLPIPDDKKAVPVDVFGQLLAHALRPPAELAELPFLSTLAQQSGANATETTRPTGCFLSLLLRPVICPSVAGVSAEKSMEIRFFAPGNLVCNLDFVESIFGNAGDPRLPENDAALDPEHWSGHTGCVILAPHLTRLTKRELGLPHRDEASPRQQRDGMCWREPDELYNDGKAFKVTARDASGVIVTLLSDNYFGYCKKEVKTQISYATNLYGLAEEEHAGGALLFTRYDLSEDFEATRVFKKYPHRLEDALALLGEHALPQPDGSALDREYPGIVYVPADARFTLTEGANVTWQHAGRTVTHPLRVGHVYILPSGYKVHLEKPRDSRTWRLVGTNAEGMLAHKPCTVSGGGKSEISKSLSDATHGGPVFVMDFENDFAQVAELLAHDYSQRFADAARRGSDQRPILSDQRSLGSVIKLLTPSRAEFSPEYNAWLQTIPQHIKELVFTVKRFYRPEWGADWRTRFGVDIVNGTAANELRFEGHRIDANFLRVGFRPDGGWRTFGLRMDFQPALKIQVEDDITSSVVVPRAALGQGLASATAEPSLKFVHNCEYRLFQRPDEAIRRGYDHQTESDFAQEDNFFSNYEALTTADARALVEDALRLDQFTPPMQALIRRACEGSPEYFVSSAHPRLVEGRPSKNPRYLQVRSNLRAPRETYVAQVGLHLARKVPLGQPVYTPVNAVLAGRRNNPAAPKAGIRSLAVYGPLHYMELPELFMEFICSLTGKSPSTTGAGSEGALTKGPFNALPPIYDLNATLVSYAVTGYAGFLSSAGCVGPKARVDHDISLLIPEVWCRMGTEERRPESLIAGGYLERCEDFEHAGRPVLASRLGYRITRRFVSHFCGRVFNHPHVVFSEEMLRPEKQSLDEFADGMDNIVSTQRAVAEHYFADGSIALACPPLRALLHLMRDGHYEGQTLADAAFRALFDTAAIRQSDWYRKRLDAKQRIDCAQWQRHCDYLESFLQRESYASEAQRLGIAERLRAARERLAHVQSPAYLAELHGTIGAEPSLAPIPTS</sequence>
<dbReference type="EMBL" id="LSZQ01000013">
    <property type="protein sequence ID" value="KXU37591.1"/>
    <property type="molecule type" value="Genomic_DNA"/>
</dbReference>
<dbReference type="Proteomes" id="UP000070058">
    <property type="component" value="Unassembled WGS sequence"/>
</dbReference>
<dbReference type="STRING" id="1548207.AXK11_01985"/>
<evidence type="ECO:0000313" key="3">
    <source>
        <dbReference type="Proteomes" id="UP000070058"/>
    </source>
</evidence>
<dbReference type="OrthoDB" id="366044at2"/>
<evidence type="ECO:0000313" key="2">
    <source>
        <dbReference type="EMBL" id="KXU37591.1"/>
    </source>
</evidence>
<name>A0A139SSZ5_9BACT</name>
<organism evidence="2 3">
    <name type="scientific">Cephaloticoccus primus</name>
    <dbReference type="NCBI Taxonomy" id="1548207"/>
    <lineage>
        <taxon>Bacteria</taxon>
        <taxon>Pseudomonadati</taxon>
        <taxon>Verrucomicrobiota</taxon>
        <taxon>Opitutia</taxon>
        <taxon>Opitutales</taxon>
        <taxon>Opitutaceae</taxon>
        <taxon>Cephaloticoccus</taxon>
    </lineage>
</organism>
<proteinExistence type="predicted"/>
<reference evidence="3" key="1">
    <citation type="submission" date="2016-02" db="EMBL/GenBank/DDBJ databases">
        <authorList>
            <person name="Sanders J.G."/>
            <person name="Lin J.Y."/>
            <person name="Wertz J.T."/>
            <person name="Russell J.A."/>
            <person name="Moreau C.S."/>
            <person name="Powell S."/>
        </authorList>
    </citation>
    <scope>NUCLEOTIDE SEQUENCE [LARGE SCALE GENOMIC DNA]</scope>
    <source>
        <strain evidence="3">CAG34</strain>
    </source>
</reference>
<protein>
    <recommendedName>
        <fullName evidence="1">PPi-type phosphoenolpyruvate carboxykinase lobe 2 domain-containing protein</fullName>
    </recommendedName>
</protein>
<dbReference type="InterPro" id="IPR058710">
    <property type="entry name" value="PEPCK_lobe_2"/>
</dbReference>